<evidence type="ECO:0000259" key="7">
    <source>
        <dbReference type="Pfam" id="PF04542"/>
    </source>
</evidence>
<dbReference type="PANTHER" id="PTHR43133:SF51">
    <property type="entry name" value="RNA POLYMERASE SIGMA FACTOR"/>
    <property type="match status" value="1"/>
</dbReference>
<evidence type="ECO:0000256" key="3">
    <source>
        <dbReference type="ARBA" id="ARBA00023082"/>
    </source>
</evidence>
<keyword evidence="3 6" id="KW-0731">Sigma factor</keyword>
<dbReference type="SUPFAM" id="SSF88659">
    <property type="entry name" value="Sigma3 and sigma4 domains of RNA polymerase sigma factors"/>
    <property type="match status" value="1"/>
</dbReference>
<comment type="caution">
    <text evidence="9">The sequence shown here is derived from an EMBL/GenBank/DDBJ whole genome shotgun (WGS) entry which is preliminary data.</text>
</comment>
<accession>A0ABT2EMJ6</accession>
<organism evidence="9 10">
    <name type="scientific">Candidatus Fervidibacter sacchari</name>
    <dbReference type="NCBI Taxonomy" id="1448929"/>
    <lineage>
        <taxon>Bacteria</taxon>
        <taxon>Candidatus Fervidibacterota</taxon>
        <taxon>Candidatus Fervidibacter</taxon>
    </lineage>
</organism>
<dbReference type="Gene3D" id="1.10.1740.10">
    <property type="match status" value="1"/>
</dbReference>
<evidence type="ECO:0000256" key="5">
    <source>
        <dbReference type="ARBA" id="ARBA00023163"/>
    </source>
</evidence>
<sequence length="221" mass="25946">MGMLTLSDAELVRQAKAGDLSAFEELVNRYERRIWTLAKRMVRHQEDAEDVTQETFLTALEHLDELRDEERFGAWLVQIATRHAIRVLEQRNRLPTQSLDELTEETDGDEEGTIPHPEFIADWRENPEELLMRAETRQLIEQALNELPEKYRLVFLLRDVEGLSVKETAEVLGISEANVKVRLLRARLQLREKLTRYFGDEAKRLMPHRHDDFDGQEGEER</sequence>
<dbReference type="InterPro" id="IPR000838">
    <property type="entry name" value="RNA_pol_sigma70_ECF_CS"/>
</dbReference>
<name>A0ABT2EMJ6_9BACT</name>
<proteinExistence type="inferred from homology"/>
<dbReference type="EMBL" id="JANUCP010000002">
    <property type="protein sequence ID" value="MCS3919171.1"/>
    <property type="molecule type" value="Genomic_DNA"/>
</dbReference>
<dbReference type="InterPro" id="IPR014284">
    <property type="entry name" value="RNA_pol_sigma-70_dom"/>
</dbReference>
<dbReference type="Pfam" id="PF08281">
    <property type="entry name" value="Sigma70_r4_2"/>
    <property type="match status" value="1"/>
</dbReference>
<keyword evidence="5 6" id="KW-0804">Transcription</keyword>
<keyword evidence="10" id="KW-1185">Reference proteome</keyword>
<dbReference type="InterPro" id="IPR013325">
    <property type="entry name" value="RNA_pol_sigma_r2"/>
</dbReference>
<gene>
    <name evidence="9" type="ORF">M2350_001571</name>
</gene>
<evidence type="ECO:0000256" key="6">
    <source>
        <dbReference type="RuleBase" id="RU000716"/>
    </source>
</evidence>
<dbReference type="PANTHER" id="PTHR43133">
    <property type="entry name" value="RNA POLYMERASE ECF-TYPE SIGMA FACTO"/>
    <property type="match status" value="1"/>
</dbReference>
<dbReference type="RefSeq" id="WP_259095353.1">
    <property type="nucleotide sequence ID" value="NZ_CP130454.1"/>
</dbReference>
<evidence type="ECO:0000256" key="4">
    <source>
        <dbReference type="ARBA" id="ARBA00023125"/>
    </source>
</evidence>
<evidence type="ECO:0000256" key="1">
    <source>
        <dbReference type="ARBA" id="ARBA00010641"/>
    </source>
</evidence>
<dbReference type="Gene3D" id="1.10.10.10">
    <property type="entry name" value="Winged helix-like DNA-binding domain superfamily/Winged helix DNA-binding domain"/>
    <property type="match status" value="1"/>
</dbReference>
<dbReference type="NCBIfam" id="TIGR02937">
    <property type="entry name" value="sigma70-ECF"/>
    <property type="match status" value="1"/>
</dbReference>
<dbReference type="PROSITE" id="PS01063">
    <property type="entry name" value="SIGMA70_ECF"/>
    <property type="match status" value="1"/>
</dbReference>
<keyword evidence="4 6" id="KW-0238">DNA-binding</keyword>
<feature type="domain" description="RNA polymerase sigma factor 70 region 4 type 2" evidence="8">
    <location>
        <begin position="138"/>
        <end position="190"/>
    </location>
</feature>
<reference evidence="9 10" key="1">
    <citation type="submission" date="2022-08" db="EMBL/GenBank/DDBJ databases">
        <title>Bacterial and archaeal communities from various locations to study Microbial Dark Matter (Phase II).</title>
        <authorList>
            <person name="Stepanauskas R."/>
        </authorList>
    </citation>
    <scope>NUCLEOTIDE SEQUENCE [LARGE SCALE GENOMIC DNA]</scope>
    <source>
        <strain evidence="9 10">PD1</strain>
    </source>
</reference>
<evidence type="ECO:0000256" key="2">
    <source>
        <dbReference type="ARBA" id="ARBA00023015"/>
    </source>
</evidence>
<dbReference type="Pfam" id="PF04542">
    <property type="entry name" value="Sigma70_r2"/>
    <property type="match status" value="1"/>
</dbReference>
<dbReference type="InterPro" id="IPR013249">
    <property type="entry name" value="RNA_pol_sigma70_r4_t2"/>
</dbReference>
<protein>
    <recommendedName>
        <fullName evidence="6">RNA polymerase sigma factor</fullName>
    </recommendedName>
</protein>
<evidence type="ECO:0000313" key="9">
    <source>
        <dbReference type="EMBL" id="MCS3919171.1"/>
    </source>
</evidence>
<comment type="similarity">
    <text evidence="1 6">Belongs to the sigma-70 factor family. ECF subfamily.</text>
</comment>
<evidence type="ECO:0000259" key="8">
    <source>
        <dbReference type="Pfam" id="PF08281"/>
    </source>
</evidence>
<dbReference type="InterPro" id="IPR013324">
    <property type="entry name" value="RNA_pol_sigma_r3/r4-like"/>
</dbReference>
<keyword evidence="2 6" id="KW-0805">Transcription regulation</keyword>
<dbReference type="InterPro" id="IPR036388">
    <property type="entry name" value="WH-like_DNA-bd_sf"/>
</dbReference>
<dbReference type="InterPro" id="IPR007627">
    <property type="entry name" value="RNA_pol_sigma70_r2"/>
</dbReference>
<dbReference type="InterPro" id="IPR039425">
    <property type="entry name" value="RNA_pol_sigma-70-like"/>
</dbReference>
<dbReference type="Proteomes" id="UP001204798">
    <property type="component" value="Unassembled WGS sequence"/>
</dbReference>
<dbReference type="SUPFAM" id="SSF88946">
    <property type="entry name" value="Sigma2 domain of RNA polymerase sigma factors"/>
    <property type="match status" value="1"/>
</dbReference>
<evidence type="ECO:0000313" key="10">
    <source>
        <dbReference type="Proteomes" id="UP001204798"/>
    </source>
</evidence>
<feature type="domain" description="RNA polymerase sigma-70 region 2" evidence="7">
    <location>
        <begin position="26"/>
        <end position="93"/>
    </location>
</feature>
<dbReference type="CDD" id="cd06171">
    <property type="entry name" value="Sigma70_r4"/>
    <property type="match status" value="1"/>
</dbReference>